<dbReference type="InterPro" id="IPR033856">
    <property type="entry name" value="Trp_halogen"/>
</dbReference>
<keyword evidence="2" id="KW-0285">Flavoprotein</keyword>
<keyword evidence="4" id="KW-1185">Reference proteome</keyword>
<dbReference type="AlphaFoldDB" id="A0A5C6TUH2"/>
<dbReference type="SUPFAM" id="SSF51905">
    <property type="entry name" value="FAD/NAD(P)-binding domain"/>
    <property type="match status" value="1"/>
</dbReference>
<keyword evidence="2" id="KW-0547">Nucleotide-binding</keyword>
<feature type="binding site" evidence="2">
    <location>
        <position position="337"/>
    </location>
    <ligand>
        <name>FAD</name>
        <dbReference type="ChEBI" id="CHEBI:57692"/>
    </ligand>
</feature>
<dbReference type="Proteomes" id="UP000321249">
    <property type="component" value="Unassembled WGS sequence"/>
</dbReference>
<dbReference type="InterPro" id="IPR036188">
    <property type="entry name" value="FAD/NAD-bd_sf"/>
</dbReference>
<feature type="binding site" evidence="2">
    <location>
        <begin position="14"/>
        <end position="17"/>
    </location>
    <ligand>
        <name>FAD</name>
        <dbReference type="ChEBI" id="CHEBI:57692"/>
    </ligand>
</feature>
<comment type="caution">
    <text evidence="3">The sequence shown here is derived from an EMBL/GenBank/DDBJ whole genome shotgun (WGS) entry which is preliminary data.</text>
</comment>
<feature type="binding site" evidence="2">
    <location>
        <position position="350"/>
    </location>
    <ligand>
        <name>FAD</name>
        <dbReference type="ChEBI" id="CHEBI:57692"/>
    </ligand>
</feature>
<dbReference type="OrthoDB" id="462203at2"/>
<name>A0A5C6TUH2_9SPHN</name>
<dbReference type="GO" id="GO:0004497">
    <property type="term" value="F:monooxygenase activity"/>
    <property type="evidence" value="ECO:0007669"/>
    <property type="project" value="InterPro"/>
</dbReference>
<accession>A0A5C6TUH2</accession>
<dbReference type="RefSeq" id="WP_147043393.1">
    <property type="nucleotide sequence ID" value="NZ_BAABIR010000001.1"/>
</dbReference>
<dbReference type="EMBL" id="VOQQ01000001">
    <property type="protein sequence ID" value="TXC63987.1"/>
    <property type="molecule type" value="Genomic_DNA"/>
</dbReference>
<gene>
    <name evidence="3" type="ORF">FRZ32_10140</name>
</gene>
<dbReference type="Pfam" id="PF04820">
    <property type="entry name" value="Trp_halogenase"/>
    <property type="match status" value="1"/>
</dbReference>
<dbReference type="InterPro" id="IPR006905">
    <property type="entry name" value="Flavin_halogenase"/>
</dbReference>
<feature type="binding site" evidence="2">
    <location>
        <position position="346"/>
    </location>
    <ligand>
        <name>L-tryptophan</name>
        <dbReference type="ChEBI" id="CHEBI:57912"/>
    </ligand>
</feature>
<sequence length="511" mass="57730">MRDDLIRKVVIVGGGTAGWMAAAAMSRIIGGMPGLSIELVESEQIGTVGVGEATIPQLVLFNQLLGIDEDEFIKATHGTYKLGIEFRDWVRIGHRYIHPFGFYGPDMKGIEFYHYWLKGRGLGDATPLDAYSISAMAALSTKMMRPRPDLPNSPVSKIAYAFQFDASLYARFLRTRAEAWGVVRTEGRIVEVAQDAESGFIEAVLLEDGRRIEGDLFIDCSGFRGLLIEQTLRSGFEDWSKWLPNDRAIAIPTESSGDETPLTRATARPAGWQWRIPLQHRVGNGHVYSSAHMSDEDALDLLLANLDGAPLADPNRLRFKAGYRRQAWVKNVVALGLAGGFLEPLESTSIHLVQSGIARLMTLFPSRRWNDAEIRRYNERTIREYEDIRDFLVLHYLATQRDDTPYWDYCRNIDPPPGLAEKLEMFRSNGRVFREHEELFTETSWQAVLIGQEIEAGGYHPVADLLSDEETLTRLRHIREVIADTVRQLPTQREFLRMNNSASDVVMKRAS</sequence>
<dbReference type="InterPro" id="IPR050816">
    <property type="entry name" value="Flavin-dep_Halogenase_NPB"/>
</dbReference>
<feature type="active site" evidence="1">
    <location>
        <position position="81"/>
    </location>
</feature>
<reference evidence="3 4" key="1">
    <citation type="journal article" date="2015" name="J. Microbiol.">
        <title>Sphingosinicella ginsenosidimutans sp. nov., with ginsenoside converting activity.</title>
        <authorList>
            <person name="Kim J.K."/>
            <person name="Kang M.S."/>
            <person name="Park S.C."/>
            <person name="Kim K.M."/>
            <person name="Choi K."/>
            <person name="Yoon M.H."/>
            <person name="Im W.T."/>
        </authorList>
    </citation>
    <scope>NUCLEOTIDE SEQUENCE [LARGE SCALE GENOMIC DNA]</scope>
    <source>
        <strain evidence="3 4">BS-11</strain>
    </source>
</reference>
<evidence type="ECO:0000256" key="2">
    <source>
        <dbReference type="PIRSR" id="PIRSR011396-2"/>
    </source>
</evidence>
<evidence type="ECO:0000256" key="1">
    <source>
        <dbReference type="PIRSR" id="PIRSR011396-1"/>
    </source>
</evidence>
<proteinExistence type="predicted"/>
<dbReference type="Gene3D" id="3.50.50.60">
    <property type="entry name" value="FAD/NAD(P)-binding domain"/>
    <property type="match status" value="1"/>
</dbReference>
<feature type="binding site" evidence="2">
    <location>
        <position position="81"/>
    </location>
    <ligand>
        <name>7-chloro-L-tryptophan</name>
        <dbReference type="ChEBI" id="CHEBI:58713"/>
    </ligand>
</feature>
<dbReference type="PANTHER" id="PTHR43747">
    <property type="entry name" value="FAD-BINDING PROTEIN"/>
    <property type="match status" value="1"/>
</dbReference>
<organism evidence="3 4">
    <name type="scientific">Allosphingosinicella ginsenosidimutans</name>
    <dbReference type="NCBI Taxonomy" id="1176539"/>
    <lineage>
        <taxon>Bacteria</taxon>
        <taxon>Pseudomonadati</taxon>
        <taxon>Pseudomonadota</taxon>
        <taxon>Alphaproteobacteria</taxon>
        <taxon>Sphingomonadales</taxon>
        <taxon>Sphingomonadaceae</taxon>
        <taxon>Allosphingosinicella</taxon>
    </lineage>
</organism>
<dbReference type="PANTHER" id="PTHR43747:SF4">
    <property type="entry name" value="FLAVIN-DEPENDENT TRYPTOPHAN HALOGENASE"/>
    <property type="match status" value="1"/>
</dbReference>
<keyword evidence="2" id="KW-0274">FAD</keyword>
<evidence type="ECO:0000313" key="3">
    <source>
        <dbReference type="EMBL" id="TXC63987.1"/>
    </source>
</evidence>
<dbReference type="GO" id="GO:0000166">
    <property type="term" value="F:nucleotide binding"/>
    <property type="evidence" value="ECO:0007669"/>
    <property type="project" value="UniProtKB-KW"/>
</dbReference>
<dbReference type="PIRSF" id="PIRSF011396">
    <property type="entry name" value="Trp_halogenase"/>
    <property type="match status" value="1"/>
</dbReference>
<protein>
    <submittedName>
        <fullName evidence="3">Tryptophan 7-halogenase</fullName>
    </submittedName>
</protein>
<evidence type="ECO:0000313" key="4">
    <source>
        <dbReference type="Proteomes" id="UP000321249"/>
    </source>
</evidence>